<comment type="caution">
    <text evidence="2">The sequence shown here is derived from an EMBL/GenBank/DDBJ whole genome shotgun (WGS) entry which is preliminary data.</text>
</comment>
<name>A0ABS8SK56_DATST</name>
<protein>
    <submittedName>
        <fullName evidence="2">Uncharacterized protein</fullName>
    </submittedName>
</protein>
<dbReference type="InterPro" id="IPR007720">
    <property type="entry name" value="PigQ/GPI1"/>
</dbReference>
<keyword evidence="3" id="KW-1185">Reference proteome</keyword>
<feature type="transmembrane region" description="Helical" evidence="1">
    <location>
        <begin position="29"/>
        <end position="48"/>
    </location>
</feature>
<evidence type="ECO:0000256" key="1">
    <source>
        <dbReference type="SAM" id="Phobius"/>
    </source>
</evidence>
<evidence type="ECO:0000313" key="3">
    <source>
        <dbReference type="Proteomes" id="UP000823775"/>
    </source>
</evidence>
<feature type="transmembrane region" description="Helical" evidence="1">
    <location>
        <begin position="55"/>
        <end position="76"/>
    </location>
</feature>
<reference evidence="2 3" key="1">
    <citation type="journal article" date="2021" name="BMC Genomics">
        <title>Datura genome reveals duplications of psychoactive alkaloid biosynthetic genes and high mutation rate following tissue culture.</title>
        <authorList>
            <person name="Rajewski A."/>
            <person name="Carter-House D."/>
            <person name="Stajich J."/>
            <person name="Litt A."/>
        </authorList>
    </citation>
    <scope>NUCLEOTIDE SEQUENCE [LARGE SCALE GENOMIC DNA]</scope>
    <source>
        <strain evidence="2">AR-01</strain>
    </source>
</reference>
<keyword evidence="1" id="KW-0472">Membrane</keyword>
<proteinExistence type="predicted"/>
<dbReference type="Pfam" id="PF05024">
    <property type="entry name" value="Gpi1"/>
    <property type="match status" value="1"/>
</dbReference>
<evidence type="ECO:0000313" key="2">
    <source>
        <dbReference type="EMBL" id="MCD7459282.1"/>
    </source>
</evidence>
<dbReference type="EMBL" id="JACEIK010000574">
    <property type="protein sequence ID" value="MCD7459282.1"/>
    <property type="molecule type" value="Genomic_DNA"/>
</dbReference>
<organism evidence="2 3">
    <name type="scientific">Datura stramonium</name>
    <name type="common">Jimsonweed</name>
    <name type="synonym">Common thornapple</name>
    <dbReference type="NCBI Taxonomy" id="4076"/>
    <lineage>
        <taxon>Eukaryota</taxon>
        <taxon>Viridiplantae</taxon>
        <taxon>Streptophyta</taxon>
        <taxon>Embryophyta</taxon>
        <taxon>Tracheophyta</taxon>
        <taxon>Spermatophyta</taxon>
        <taxon>Magnoliopsida</taxon>
        <taxon>eudicotyledons</taxon>
        <taxon>Gunneridae</taxon>
        <taxon>Pentapetalae</taxon>
        <taxon>asterids</taxon>
        <taxon>lamiids</taxon>
        <taxon>Solanales</taxon>
        <taxon>Solanaceae</taxon>
        <taxon>Solanoideae</taxon>
        <taxon>Datureae</taxon>
        <taxon>Datura</taxon>
    </lineage>
</organism>
<dbReference type="Proteomes" id="UP000823775">
    <property type="component" value="Unassembled WGS sequence"/>
</dbReference>
<gene>
    <name evidence="2" type="ORF">HAX54_040541</name>
</gene>
<accession>A0ABS8SK56</accession>
<keyword evidence="1" id="KW-0812">Transmembrane</keyword>
<dbReference type="PANTHER" id="PTHR47555:SF2">
    <property type="entry name" value="N-ACETYLGLUCOSAMINYL TRANSFERASE COMPONENT FAMILY PROTEIN _ GPI1 FAMILY PROTEIN"/>
    <property type="match status" value="1"/>
</dbReference>
<sequence>MPLTIFCVLVVCGLWEISRIQVEHCLAGVLGTISLIAIQIWSTLWWLMGFFLIHLIKVVAVFGSLFGLTAAAALIIDTISLATTHVSALQLLLTVLYSWQIQAVDALWRLFRGRK</sequence>
<keyword evidence="1" id="KW-1133">Transmembrane helix</keyword>
<dbReference type="PANTHER" id="PTHR47555">
    <property type="entry name" value="N-ACETYLGLUCOSAMINYL TRANSFERASE COMPONENT FAMILY PROTEIN / GPI1 FAMILY PROTEIN"/>
    <property type="match status" value="1"/>
</dbReference>